<dbReference type="GO" id="GO:0005829">
    <property type="term" value="C:cytosol"/>
    <property type="evidence" value="ECO:0007669"/>
    <property type="project" value="TreeGrafter"/>
</dbReference>
<evidence type="ECO:0000313" key="6">
    <source>
        <dbReference type="EMBL" id="EHN10983.1"/>
    </source>
</evidence>
<keyword evidence="1" id="KW-0805">Transcription regulation</keyword>
<dbReference type="SMART" id="SM00342">
    <property type="entry name" value="HTH_ARAC"/>
    <property type="match status" value="1"/>
</dbReference>
<evidence type="ECO:0000256" key="3">
    <source>
        <dbReference type="ARBA" id="ARBA00023163"/>
    </source>
</evidence>
<feature type="domain" description="HTH araC/xylS-type" evidence="5">
    <location>
        <begin position="240"/>
        <end position="337"/>
    </location>
</feature>
<dbReference type="GO" id="GO:0003700">
    <property type="term" value="F:DNA-binding transcription factor activity"/>
    <property type="evidence" value="ECO:0007669"/>
    <property type="project" value="InterPro"/>
</dbReference>
<dbReference type="EMBL" id="AGUD01000192">
    <property type="protein sequence ID" value="EHN10983.1"/>
    <property type="molecule type" value="Genomic_DNA"/>
</dbReference>
<dbReference type="PROSITE" id="PS01124">
    <property type="entry name" value="HTH_ARAC_FAMILY_2"/>
    <property type="match status" value="1"/>
</dbReference>
<gene>
    <name evidence="6" type="ORF">PAI11_21150</name>
</gene>
<dbReference type="RefSeq" id="WP_007574674.1">
    <property type="nucleotide sequence ID" value="NZ_AGUD01000192.1"/>
</dbReference>
<dbReference type="PANTHER" id="PTHR47894:SF1">
    <property type="entry name" value="HTH-TYPE TRANSCRIPTIONAL REGULATOR VQSM"/>
    <property type="match status" value="1"/>
</dbReference>
<dbReference type="Pfam" id="PF12833">
    <property type="entry name" value="HTH_18"/>
    <property type="match status" value="1"/>
</dbReference>
<dbReference type="Pfam" id="PF12625">
    <property type="entry name" value="Arabinose_bd"/>
    <property type="match status" value="1"/>
</dbReference>
<evidence type="ECO:0000256" key="4">
    <source>
        <dbReference type="SAM" id="MobiDB-lite"/>
    </source>
</evidence>
<organism evidence="6 7">
    <name type="scientific">Patulibacter medicamentivorans</name>
    <dbReference type="NCBI Taxonomy" id="1097667"/>
    <lineage>
        <taxon>Bacteria</taxon>
        <taxon>Bacillati</taxon>
        <taxon>Actinomycetota</taxon>
        <taxon>Thermoleophilia</taxon>
        <taxon>Solirubrobacterales</taxon>
        <taxon>Patulibacteraceae</taxon>
        <taxon>Patulibacter</taxon>
    </lineage>
</organism>
<protein>
    <submittedName>
        <fullName evidence="6">Transcriptional regulator AraC family</fullName>
    </submittedName>
</protein>
<evidence type="ECO:0000313" key="7">
    <source>
        <dbReference type="Proteomes" id="UP000005143"/>
    </source>
</evidence>
<dbReference type="PANTHER" id="PTHR47894">
    <property type="entry name" value="HTH-TYPE TRANSCRIPTIONAL REGULATOR GADX"/>
    <property type="match status" value="1"/>
</dbReference>
<reference evidence="6 7" key="1">
    <citation type="journal article" date="2013" name="Biodegradation">
        <title>Quantitative proteomic analysis of ibuprofen-degrading Patulibacter sp. strain I11.</title>
        <authorList>
            <person name="Almeida B."/>
            <person name="Kjeldal H."/>
            <person name="Lolas I."/>
            <person name="Knudsen A.D."/>
            <person name="Carvalho G."/>
            <person name="Nielsen K.L."/>
            <person name="Barreto Crespo M.T."/>
            <person name="Stensballe A."/>
            <person name="Nielsen J.L."/>
        </authorList>
    </citation>
    <scope>NUCLEOTIDE SEQUENCE [LARGE SCALE GENOMIC DNA]</scope>
    <source>
        <strain evidence="6 7">I11</strain>
    </source>
</reference>
<keyword evidence="3" id="KW-0804">Transcription</keyword>
<keyword evidence="7" id="KW-1185">Reference proteome</keyword>
<dbReference type="Gene3D" id="1.10.10.60">
    <property type="entry name" value="Homeodomain-like"/>
    <property type="match status" value="1"/>
</dbReference>
<accession>H0E5M0</accession>
<dbReference type="InterPro" id="IPR032687">
    <property type="entry name" value="AraC-type_N"/>
</dbReference>
<dbReference type="SUPFAM" id="SSF46689">
    <property type="entry name" value="Homeodomain-like"/>
    <property type="match status" value="1"/>
</dbReference>
<evidence type="ECO:0000256" key="2">
    <source>
        <dbReference type="ARBA" id="ARBA00023125"/>
    </source>
</evidence>
<evidence type="ECO:0000256" key="1">
    <source>
        <dbReference type="ARBA" id="ARBA00023015"/>
    </source>
</evidence>
<dbReference type="InterPro" id="IPR018060">
    <property type="entry name" value="HTH_AraC"/>
</dbReference>
<sequence>MPAAPSWDFLRASAGVRTVVDAGVARGVAAERCLRLTGLSPRDLESPDLVVEAGQELQAMRNLVAAVGDEPGLGADVGRRFTLGTFGIWGYTLLTSPTWAEVVSTGVRFARLSYAFIRPVRTAAQNGVGIDLDPGDVPVDLVDFVVERDLAAAIMLFTGVGGGTAPLRFLTRFSGDRLAAIRDVAPSARVAGARAVDRIVVDSAATSRRPPQADAVTRHDAGRACEELLERRARRRGVAARVRALLLRDPAQRPTMSEVAARLNVDPRTLRRHLALEGVRFDALRDEVYSTLAVELLDTAGLTVDETRRRLGYADAASFTHAFRRWTGTTPGAWRRRAPEAGPPGGSPARRSVSDRSSG</sequence>
<evidence type="ECO:0000259" key="5">
    <source>
        <dbReference type="PROSITE" id="PS01124"/>
    </source>
</evidence>
<dbReference type="Proteomes" id="UP000005143">
    <property type="component" value="Unassembled WGS sequence"/>
</dbReference>
<comment type="caution">
    <text evidence="6">The sequence shown here is derived from an EMBL/GenBank/DDBJ whole genome shotgun (WGS) entry which is preliminary data.</text>
</comment>
<dbReference type="GO" id="GO:0000976">
    <property type="term" value="F:transcription cis-regulatory region binding"/>
    <property type="evidence" value="ECO:0007669"/>
    <property type="project" value="TreeGrafter"/>
</dbReference>
<dbReference type="AlphaFoldDB" id="H0E5M0"/>
<feature type="region of interest" description="Disordered" evidence="4">
    <location>
        <begin position="330"/>
        <end position="359"/>
    </location>
</feature>
<name>H0E5M0_9ACTN</name>
<dbReference type="InterPro" id="IPR009057">
    <property type="entry name" value="Homeodomain-like_sf"/>
</dbReference>
<keyword evidence="2" id="KW-0238">DNA-binding</keyword>
<proteinExistence type="predicted"/>